<dbReference type="EMBL" id="CP093313">
    <property type="protein sequence ID" value="UWZ83835.1"/>
    <property type="molecule type" value="Genomic_DNA"/>
</dbReference>
<dbReference type="AlphaFoldDB" id="A0A9J7BMD4"/>
<accession>A0A9J7BMD4</accession>
<sequence>MPKKARTRPKAAQTTLTETEQNKRFDPVAMEAEAKRMVREGTMPSREQMEAALERIRREFAPKILKARERDQREK</sequence>
<proteinExistence type="predicted"/>
<reference evidence="2" key="1">
    <citation type="submission" date="2021-04" db="EMBL/GenBank/DDBJ databases">
        <title>Phylogenetic analysis of Acidobacteriaceae.</title>
        <authorList>
            <person name="Qiu L."/>
            <person name="Zhang Q."/>
        </authorList>
    </citation>
    <scope>NUCLEOTIDE SEQUENCE</scope>
    <source>
        <strain evidence="2">DSM 25168</strain>
    </source>
</reference>
<evidence type="ECO:0000256" key="1">
    <source>
        <dbReference type="SAM" id="MobiDB-lite"/>
    </source>
</evidence>
<dbReference type="KEGG" id="orp:MOP44_25150"/>
<feature type="region of interest" description="Disordered" evidence="1">
    <location>
        <begin position="1"/>
        <end position="20"/>
    </location>
</feature>
<keyword evidence="3" id="KW-1185">Reference proteome</keyword>
<evidence type="ECO:0000313" key="2">
    <source>
        <dbReference type="EMBL" id="UWZ83835.1"/>
    </source>
</evidence>
<evidence type="ECO:0000313" key="3">
    <source>
        <dbReference type="Proteomes" id="UP001059380"/>
    </source>
</evidence>
<organism evidence="2 3">
    <name type="scientific">Occallatibacter riparius</name>
    <dbReference type="NCBI Taxonomy" id="1002689"/>
    <lineage>
        <taxon>Bacteria</taxon>
        <taxon>Pseudomonadati</taxon>
        <taxon>Acidobacteriota</taxon>
        <taxon>Terriglobia</taxon>
        <taxon>Terriglobales</taxon>
        <taxon>Acidobacteriaceae</taxon>
        <taxon>Occallatibacter</taxon>
    </lineage>
</organism>
<dbReference type="Proteomes" id="UP001059380">
    <property type="component" value="Chromosome"/>
</dbReference>
<protein>
    <submittedName>
        <fullName evidence="2">Uncharacterized protein</fullName>
    </submittedName>
</protein>
<name>A0A9J7BMD4_9BACT</name>
<gene>
    <name evidence="2" type="ORF">MOP44_25150</name>
</gene>
<dbReference type="RefSeq" id="WP_260793292.1">
    <property type="nucleotide sequence ID" value="NZ_CP093313.1"/>
</dbReference>